<dbReference type="PATRIC" id="fig|482957.22.peg.2698"/>
<accession>Q39E02</accession>
<name>Q39E02_BURL3</name>
<evidence type="ECO:0000313" key="2">
    <source>
        <dbReference type="EMBL" id="ABB09314.1"/>
    </source>
</evidence>
<dbReference type="Proteomes" id="UP000002705">
    <property type="component" value="Chromosome 1"/>
</dbReference>
<gene>
    <name evidence="2" type="ordered locus">Bcep18194_A5720</name>
</gene>
<organism evidence="2 3">
    <name type="scientific">Burkholderia lata (strain ATCC 17760 / DSM 23089 / LMG 22485 / NCIMB 9086 / R18194 / 383)</name>
    <dbReference type="NCBI Taxonomy" id="482957"/>
    <lineage>
        <taxon>Bacteria</taxon>
        <taxon>Pseudomonadati</taxon>
        <taxon>Pseudomonadota</taxon>
        <taxon>Betaproteobacteria</taxon>
        <taxon>Burkholderiales</taxon>
        <taxon>Burkholderiaceae</taxon>
        <taxon>Burkholderia</taxon>
        <taxon>Burkholderia cepacia complex</taxon>
    </lineage>
</organism>
<feature type="compositionally biased region" description="Basic residues" evidence="1">
    <location>
        <begin position="1"/>
        <end position="28"/>
    </location>
</feature>
<evidence type="ECO:0000313" key="3">
    <source>
        <dbReference type="Proteomes" id="UP000002705"/>
    </source>
</evidence>
<protein>
    <submittedName>
        <fullName evidence="2">Uncharacterized protein</fullName>
    </submittedName>
</protein>
<dbReference type="HOGENOM" id="CLU_168824_0_0_4"/>
<reference evidence="2" key="1">
    <citation type="submission" date="2009-01" db="EMBL/GenBank/DDBJ databases">
        <title>Complete sequence of chromosome 1 of Burkholderia sp. 383.</title>
        <authorList>
            <consortium name="US DOE Joint Genome Institute"/>
            <person name="Copeland A."/>
            <person name="Lucas S."/>
            <person name="Lapidus A."/>
            <person name="Barry K."/>
            <person name="Detter J.C."/>
            <person name="Glavina T."/>
            <person name="Hammon N."/>
            <person name="Israni S."/>
            <person name="Pitluck S."/>
            <person name="Chain P."/>
            <person name="Malfatti S."/>
            <person name="Shin M."/>
            <person name="Vergez L."/>
            <person name="Schmutz J."/>
            <person name="Larimer F."/>
            <person name="Land M."/>
            <person name="Kyrpides N."/>
            <person name="Lykidis A."/>
            <person name="Richardson P."/>
        </authorList>
    </citation>
    <scope>NUCLEOTIDE SEQUENCE</scope>
    <source>
        <strain evidence="2">383</strain>
    </source>
</reference>
<feature type="region of interest" description="Disordered" evidence="1">
    <location>
        <begin position="1"/>
        <end position="85"/>
    </location>
</feature>
<dbReference type="AlphaFoldDB" id="Q39E02"/>
<keyword evidence="3" id="KW-1185">Reference proteome</keyword>
<feature type="compositionally biased region" description="Basic and acidic residues" evidence="1">
    <location>
        <begin position="71"/>
        <end position="85"/>
    </location>
</feature>
<feature type="compositionally biased region" description="Pro residues" evidence="1">
    <location>
        <begin position="44"/>
        <end position="57"/>
    </location>
</feature>
<sequence>MSYGRFLRRPRAAPHMRHPAMRRSKRFSPRPPEAGADRSRPQTDAPPAPPAGAPGEPPSDGDHNQGGARPEGLDYQRDLGQEQDA</sequence>
<evidence type="ECO:0000256" key="1">
    <source>
        <dbReference type="SAM" id="MobiDB-lite"/>
    </source>
</evidence>
<dbReference type="EMBL" id="CP000151">
    <property type="protein sequence ID" value="ABB09314.1"/>
    <property type="molecule type" value="Genomic_DNA"/>
</dbReference>
<dbReference type="KEGG" id="bur:Bcep18194_A5720"/>
<proteinExistence type="predicted"/>